<reference evidence="2 4" key="2">
    <citation type="journal article" date="2013" name="Nature">
        <title>Insights into bilaterian evolution from three spiralian genomes.</title>
        <authorList>
            <person name="Simakov O."/>
            <person name="Marletaz F."/>
            <person name="Cho S.J."/>
            <person name="Edsinger-Gonzales E."/>
            <person name="Havlak P."/>
            <person name="Hellsten U."/>
            <person name="Kuo D.H."/>
            <person name="Larsson T."/>
            <person name="Lv J."/>
            <person name="Arendt D."/>
            <person name="Savage R."/>
            <person name="Osoegawa K."/>
            <person name="de Jong P."/>
            <person name="Grimwood J."/>
            <person name="Chapman J.A."/>
            <person name="Shapiro H."/>
            <person name="Aerts A."/>
            <person name="Otillar R.P."/>
            <person name="Terry A.Y."/>
            <person name="Boore J.L."/>
            <person name="Grigoriev I.V."/>
            <person name="Lindberg D.R."/>
            <person name="Seaver E.C."/>
            <person name="Weisblat D.A."/>
            <person name="Putnam N.H."/>
            <person name="Rokhsar D.S."/>
        </authorList>
    </citation>
    <scope>NUCLEOTIDE SEQUENCE</scope>
    <source>
        <strain evidence="2 4">I ESC-2004</strain>
    </source>
</reference>
<dbReference type="EMBL" id="KB309179">
    <property type="protein sequence ID" value="ELT95277.1"/>
    <property type="molecule type" value="Genomic_DNA"/>
</dbReference>
<sequence>MDGLLWLWLGLLLLLHGVVTMEWFDNCDFVTDCDACRCCHTGSSFGHARPETGILCEGGGITDIPTNLPLNASRIFHGRLKVTILKKSHIFMHYNSVLVFQYDYPYLWFLFVQLEVDLATSHHTPLILCLYTMNFCLVLYASQLSDQRIRCLQRKSVNFCEILIPN</sequence>
<protein>
    <submittedName>
        <fullName evidence="2 3">Uncharacterized protein</fullName>
    </submittedName>
</protein>
<dbReference type="HOGENOM" id="CLU_1604314_0_0_1"/>
<reference evidence="3" key="3">
    <citation type="submission" date="2015-06" db="UniProtKB">
        <authorList>
            <consortium name="EnsemblMetazoa"/>
        </authorList>
    </citation>
    <scope>IDENTIFICATION</scope>
</reference>
<evidence type="ECO:0000313" key="3">
    <source>
        <dbReference type="EnsemblMetazoa" id="CapteP213989"/>
    </source>
</evidence>
<evidence type="ECO:0000256" key="1">
    <source>
        <dbReference type="SAM" id="SignalP"/>
    </source>
</evidence>
<evidence type="ECO:0000313" key="2">
    <source>
        <dbReference type="EMBL" id="ELT95277.1"/>
    </source>
</evidence>
<dbReference type="Proteomes" id="UP000014760">
    <property type="component" value="Unassembled WGS sequence"/>
</dbReference>
<evidence type="ECO:0000313" key="4">
    <source>
        <dbReference type="Proteomes" id="UP000014760"/>
    </source>
</evidence>
<accession>R7TNZ5</accession>
<organism evidence="2">
    <name type="scientific">Capitella teleta</name>
    <name type="common">Polychaete worm</name>
    <dbReference type="NCBI Taxonomy" id="283909"/>
    <lineage>
        <taxon>Eukaryota</taxon>
        <taxon>Metazoa</taxon>
        <taxon>Spiralia</taxon>
        <taxon>Lophotrochozoa</taxon>
        <taxon>Annelida</taxon>
        <taxon>Polychaeta</taxon>
        <taxon>Sedentaria</taxon>
        <taxon>Scolecida</taxon>
        <taxon>Capitellidae</taxon>
        <taxon>Capitella</taxon>
    </lineage>
</organism>
<gene>
    <name evidence="2" type="ORF">CAPTEDRAFT_213989</name>
</gene>
<keyword evidence="1" id="KW-0732">Signal</keyword>
<keyword evidence="4" id="KW-1185">Reference proteome</keyword>
<dbReference type="EnsemblMetazoa" id="CapteT213989">
    <property type="protein sequence ID" value="CapteP213989"/>
    <property type="gene ID" value="CapteG213989"/>
</dbReference>
<feature type="signal peptide" evidence="1">
    <location>
        <begin position="1"/>
        <end position="20"/>
    </location>
</feature>
<reference evidence="4" key="1">
    <citation type="submission" date="2012-12" db="EMBL/GenBank/DDBJ databases">
        <authorList>
            <person name="Hellsten U."/>
            <person name="Grimwood J."/>
            <person name="Chapman J.A."/>
            <person name="Shapiro H."/>
            <person name="Aerts A."/>
            <person name="Otillar R.P."/>
            <person name="Terry A.Y."/>
            <person name="Boore J.L."/>
            <person name="Simakov O."/>
            <person name="Marletaz F."/>
            <person name="Cho S.-J."/>
            <person name="Edsinger-Gonzales E."/>
            <person name="Havlak P."/>
            <person name="Kuo D.-H."/>
            <person name="Larsson T."/>
            <person name="Lv J."/>
            <person name="Arendt D."/>
            <person name="Savage R."/>
            <person name="Osoegawa K."/>
            <person name="de Jong P."/>
            <person name="Lindberg D.R."/>
            <person name="Seaver E.C."/>
            <person name="Weisblat D.A."/>
            <person name="Putnam N.H."/>
            <person name="Grigoriev I.V."/>
            <person name="Rokhsar D.S."/>
        </authorList>
    </citation>
    <scope>NUCLEOTIDE SEQUENCE</scope>
    <source>
        <strain evidence="4">I ESC-2004</strain>
    </source>
</reference>
<proteinExistence type="predicted"/>
<dbReference type="EMBL" id="AMQN01011915">
    <property type="status" value="NOT_ANNOTATED_CDS"/>
    <property type="molecule type" value="Genomic_DNA"/>
</dbReference>
<feature type="chain" id="PRO_5008787190" evidence="1">
    <location>
        <begin position="21"/>
        <end position="166"/>
    </location>
</feature>
<name>R7TNZ5_CAPTE</name>
<dbReference type="AlphaFoldDB" id="R7TNZ5"/>